<evidence type="ECO:0000313" key="5">
    <source>
        <dbReference type="Proteomes" id="UP000315344"/>
    </source>
</evidence>
<protein>
    <submittedName>
        <fullName evidence="4">MarR family transcriptional regulator</fullName>
    </submittedName>
</protein>
<sequence>MTTEQIARTRRFYRAVTAQSGALDTSYLGLGRPLGPARVLNAIGHGMTELDQIRSYLRLDSGLLSRYLRGLEDEGLVITTASEADNRRRVASLTADGQRAFREYERLGDAQAASVLARHPRPGALLDAMDLVATAFGIDRLKIEVVAPSDRRAQTCLKAFYAELSQRFERGFDVALSCDPDQTDMTPPRGAFLLMEVDGLPIGCAGLKGTDKGYAEIKRMWIAPAARGMGLTHRLMHALEDQARSLGIDTLRLDTNSVLSEACAYYRKHGWTEIPRFNPDPYPDLFFEKKL</sequence>
<keyword evidence="2" id="KW-0012">Acyltransferase</keyword>
<dbReference type="InterPro" id="IPR050832">
    <property type="entry name" value="Bact_Acetyltransf"/>
</dbReference>
<name>A0A533IC28_PARDE</name>
<evidence type="ECO:0000313" key="4">
    <source>
        <dbReference type="EMBL" id="TKW68104.1"/>
    </source>
</evidence>
<dbReference type="PANTHER" id="PTHR43877:SF2">
    <property type="entry name" value="AMINOALKYLPHOSPHONATE N-ACETYLTRANSFERASE-RELATED"/>
    <property type="match status" value="1"/>
</dbReference>
<dbReference type="SUPFAM" id="SSF55729">
    <property type="entry name" value="Acyl-CoA N-acyltransferases (Nat)"/>
    <property type="match status" value="1"/>
</dbReference>
<dbReference type="InterPro" id="IPR000182">
    <property type="entry name" value="GNAT_dom"/>
</dbReference>
<comment type="caution">
    <text evidence="4">The sequence shown here is derived from an EMBL/GenBank/DDBJ whole genome shotgun (WGS) entry which is preliminary data.</text>
</comment>
<keyword evidence="1" id="KW-0808">Transferase</keyword>
<dbReference type="Pfam" id="PF13463">
    <property type="entry name" value="HTH_27"/>
    <property type="match status" value="1"/>
</dbReference>
<feature type="domain" description="N-acetyltransferase" evidence="3">
    <location>
        <begin position="141"/>
        <end position="291"/>
    </location>
</feature>
<dbReference type="InterPro" id="IPR036388">
    <property type="entry name" value="WH-like_DNA-bd_sf"/>
</dbReference>
<dbReference type="EMBL" id="VAFL01000002">
    <property type="protein sequence ID" value="TKW68104.1"/>
    <property type="molecule type" value="Genomic_DNA"/>
</dbReference>
<dbReference type="PANTHER" id="PTHR43877">
    <property type="entry name" value="AMINOALKYLPHOSPHONATE N-ACETYLTRANSFERASE-RELATED-RELATED"/>
    <property type="match status" value="1"/>
</dbReference>
<dbReference type="Proteomes" id="UP000315344">
    <property type="component" value="Unassembled WGS sequence"/>
</dbReference>
<dbReference type="InterPro" id="IPR016181">
    <property type="entry name" value="Acyl_CoA_acyltransferase"/>
</dbReference>
<evidence type="ECO:0000259" key="3">
    <source>
        <dbReference type="PROSITE" id="PS51186"/>
    </source>
</evidence>
<accession>A0A533IC28</accession>
<gene>
    <name evidence="4" type="ORF">DI616_03065</name>
</gene>
<dbReference type="InterPro" id="IPR000835">
    <property type="entry name" value="HTH_MarR-typ"/>
</dbReference>
<organism evidence="4 5">
    <name type="scientific">Paracoccus denitrificans</name>
    <dbReference type="NCBI Taxonomy" id="266"/>
    <lineage>
        <taxon>Bacteria</taxon>
        <taxon>Pseudomonadati</taxon>
        <taxon>Pseudomonadota</taxon>
        <taxon>Alphaproteobacteria</taxon>
        <taxon>Rhodobacterales</taxon>
        <taxon>Paracoccaceae</taxon>
        <taxon>Paracoccus</taxon>
    </lineage>
</organism>
<dbReference type="Pfam" id="PF00583">
    <property type="entry name" value="Acetyltransf_1"/>
    <property type="match status" value="1"/>
</dbReference>
<dbReference type="Gene3D" id="1.10.10.10">
    <property type="entry name" value="Winged helix-like DNA-binding domain superfamily/Winged helix DNA-binding domain"/>
    <property type="match status" value="1"/>
</dbReference>
<evidence type="ECO:0000256" key="1">
    <source>
        <dbReference type="ARBA" id="ARBA00022679"/>
    </source>
</evidence>
<dbReference type="AlphaFoldDB" id="A0A533IC28"/>
<dbReference type="CDD" id="cd04301">
    <property type="entry name" value="NAT_SF"/>
    <property type="match status" value="1"/>
</dbReference>
<dbReference type="PROSITE" id="PS51186">
    <property type="entry name" value="GNAT"/>
    <property type="match status" value="1"/>
</dbReference>
<dbReference type="GO" id="GO:0003700">
    <property type="term" value="F:DNA-binding transcription factor activity"/>
    <property type="evidence" value="ECO:0007669"/>
    <property type="project" value="InterPro"/>
</dbReference>
<reference evidence="4 5" key="1">
    <citation type="journal article" date="2017" name="Nat. Commun.">
        <title>In situ click chemistry generation of cyclooxygenase-2 inhibitors.</title>
        <authorList>
            <person name="Bhardwaj A."/>
            <person name="Kaur J."/>
            <person name="Wuest M."/>
            <person name="Wuest F."/>
        </authorList>
    </citation>
    <scope>NUCLEOTIDE SEQUENCE [LARGE SCALE GENOMIC DNA]</scope>
    <source>
        <strain evidence="4">S2_012_000_R3_94</strain>
    </source>
</reference>
<dbReference type="SUPFAM" id="SSF46785">
    <property type="entry name" value="Winged helix' DNA-binding domain"/>
    <property type="match status" value="1"/>
</dbReference>
<dbReference type="InterPro" id="IPR036390">
    <property type="entry name" value="WH_DNA-bd_sf"/>
</dbReference>
<dbReference type="GO" id="GO:0016747">
    <property type="term" value="F:acyltransferase activity, transferring groups other than amino-acyl groups"/>
    <property type="evidence" value="ECO:0007669"/>
    <property type="project" value="InterPro"/>
</dbReference>
<proteinExistence type="predicted"/>
<evidence type="ECO:0000256" key="2">
    <source>
        <dbReference type="ARBA" id="ARBA00023315"/>
    </source>
</evidence>
<dbReference type="Gene3D" id="3.40.630.30">
    <property type="match status" value="1"/>
</dbReference>